<feature type="transmembrane region" description="Helical" evidence="1">
    <location>
        <begin position="6"/>
        <end position="25"/>
    </location>
</feature>
<reference evidence="2 3" key="1">
    <citation type="submission" date="2023-11" db="EMBL/GenBank/DDBJ databases">
        <authorList>
            <person name="Bao R."/>
        </authorList>
    </citation>
    <scope>NUCLEOTIDE SEQUENCE [LARGE SCALE GENOMIC DNA]</scope>
    <source>
        <strain evidence="2 3">PJ23</strain>
    </source>
</reference>
<keyword evidence="1" id="KW-1133">Transmembrane helix</keyword>
<accession>A0ABU4RQY9</accession>
<dbReference type="RefSeq" id="WP_319844722.1">
    <property type="nucleotide sequence ID" value="NZ_JAXAFJ010000006.1"/>
</dbReference>
<sequence>MLGITVPDAVLILGAGTAILTAYLGTQKGNTARRETPPDPAMAIFSSTMVDTATFRDLVEVLKLLVVAIESGVHANERRARDRQAQLLQDLLERLDR</sequence>
<evidence type="ECO:0000256" key="1">
    <source>
        <dbReference type="SAM" id="Phobius"/>
    </source>
</evidence>
<name>A0ABU4RQY9_9HYPH</name>
<proteinExistence type="predicted"/>
<keyword evidence="1" id="KW-0812">Transmembrane</keyword>
<comment type="caution">
    <text evidence="2">The sequence shown here is derived from an EMBL/GenBank/DDBJ whole genome shotgun (WGS) entry which is preliminary data.</text>
</comment>
<evidence type="ECO:0000313" key="3">
    <source>
        <dbReference type="Proteomes" id="UP001274321"/>
    </source>
</evidence>
<protein>
    <submittedName>
        <fullName evidence="2">Uncharacterized protein</fullName>
    </submittedName>
</protein>
<keyword evidence="3" id="KW-1185">Reference proteome</keyword>
<dbReference type="Proteomes" id="UP001274321">
    <property type="component" value="Unassembled WGS sequence"/>
</dbReference>
<keyword evidence="1" id="KW-0472">Membrane</keyword>
<gene>
    <name evidence="2" type="ORF">SCD90_10995</name>
</gene>
<organism evidence="2 3">
    <name type="scientific">Terrihabitans rhizophilus</name>
    <dbReference type="NCBI Taxonomy" id="3092662"/>
    <lineage>
        <taxon>Bacteria</taxon>
        <taxon>Pseudomonadati</taxon>
        <taxon>Pseudomonadota</taxon>
        <taxon>Alphaproteobacteria</taxon>
        <taxon>Hyphomicrobiales</taxon>
        <taxon>Terrihabitans</taxon>
    </lineage>
</organism>
<dbReference type="EMBL" id="JAXAFJ010000006">
    <property type="protein sequence ID" value="MDX6806593.1"/>
    <property type="molecule type" value="Genomic_DNA"/>
</dbReference>
<evidence type="ECO:0000313" key="2">
    <source>
        <dbReference type="EMBL" id="MDX6806593.1"/>
    </source>
</evidence>